<accession>A0AAV1ZZN6</accession>
<evidence type="ECO:0000313" key="1">
    <source>
        <dbReference type="EMBL" id="CAL1276917.1"/>
    </source>
</evidence>
<dbReference type="EMBL" id="CAXIEN010000097">
    <property type="protein sequence ID" value="CAL1276917.1"/>
    <property type="molecule type" value="Genomic_DNA"/>
</dbReference>
<reference evidence="1 2" key="1">
    <citation type="submission" date="2024-04" db="EMBL/GenBank/DDBJ databases">
        <authorList>
            <person name="Rising A."/>
            <person name="Reimegard J."/>
            <person name="Sonavane S."/>
            <person name="Akerstrom W."/>
            <person name="Nylinder S."/>
            <person name="Hedman E."/>
            <person name="Kallberg Y."/>
        </authorList>
    </citation>
    <scope>NUCLEOTIDE SEQUENCE [LARGE SCALE GENOMIC DNA]</scope>
</reference>
<gene>
    <name evidence="1" type="ORF">LARSCL_LOCUS8914</name>
</gene>
<keyword evidence="2" id="KW-1185">Reference proteome</keyword>
<proteinExistence type="predicted"/>
<dbReference type="Proteomes" id="UP001497382">
    <property type="component" value="Unassembled WGS sequence"/>
</dbReference>
<evidence type="ECO:0000313" key="2">
    <source>
        <dbReference type="Proteomes" id="UP001497382"/>
    </source>
</evidence>
<sequence>MESVKEYLDPSKVTRVAAYAPKKDCNKRFCFDNSNSFLLEHQTTEVGSFPLFSFLHVSQKKLNSELAFKADLE</sequence>
<protein>
    <submittedName>
        <fullName evidence="1">Uncharacterized protein</fullName>
    </submittedName>
</protein>
<name>A0AAV1ZZN6_9ARAC</name>
<dbReference type="AlphaFoldDB" id="A0AAV1ZZN6"/>
<organism evidence="1 2">
    <name type="scientific">Larinioides sclopetarius</name>
    <dbReference type="NCBI Taxonomy" id="280406"/>
    <lineage>
        <taxon>Eukaryota</taxon>
        <taxon>Metazoa</taxon>
        <taxon>Ecdysozoa</taxon>
        <taxon>Arthropoda</taxon>
        <taxon>Chelicerata</taxon>
        <taxon>Arachnida</taxon>
        <taxon>Araneae</taxon>
        <taxon>Araneomorphae</taxon>
        <taxon>Entelegynae</taxon>
        <taxon>Araneoidea</taxon>
        <taxon>Araneidae</taxon>
        <taxon>Larinioides</taxon>
    </lineage>
</organism>
<comment type="caution">
    <text evidence="1">The sequence shown here is derived from an EMBL/GenBank/DDBJ whole genome shotgun (WGS) entry which is preliminary data.</text>
</comment>